<dbReference type="EMBL" id="VSSQ01048718">
    <property type="protein sequence ID" value="MPN02766.1"/>
    <property type="molecule type" value="Genomic_DNA"/>
</dbReference>
<protein>
    <submittedName>
        <fullName evidence="1">Uncharacterized protein</fullName>
    </submittedName>
</protein>
<comment type="caution">
    <text evidence="1">The sequence shown here is derived from an EMBL/GenBank/DDBJ whole genome shotgun (WGS) entry which is preliminary data.</text>
</comment>
<reference evidence="1" key="1">
    <citation type="submission" date="2019-08" db="EMBL/GenBank/DDBJ databases">
        <authorList>
            <person name="Kucharzyk K."/>
            <person name="Murdoch R.W."/>
            <person name="Higgins S."/>
            <person name="Loffler F."/>
        </authorList>
    </citation>
    <scope>NUCLEOTIDE SEQUENCE</scope>
</reference>
<accession>A0A645EMU6</accession>
<gene>
    <name evidence="1" type="ORF">SDC9_149982</name>
</gene>
<name>A0A645EMU6_9ZZZZ</name>
<dbReference type="AlphaFoldDB" id="A0A645EMU6"/>
<evidence type="ECO:0000313" key="1">
    <source>
        <dbReference type="EMBL" id="MPN02766.1"/>
    </source>
</evidence>
<sequence>MERIFIGFSTIEHGFGWDTAFVKANAAQGFFLKQDHLQPFMACTFGSYVTGRSTADD</sequence>
<proteinExistence type="predicted"/>
<organism evidence="1">
    <name type="scientific">bioreactor metagenome</name>
    <dbReference type="NCBI Taxonomy" id="1076179"/>
    <lineage>
        <taxon>unclassified sequences</taxon>
        <taxon>metagenomes</taxon>
        <taxon>ecological metagenomes</taxon>
    </lineage>
</organism>